<dbReference type="Gene3D" id="3.40.50.450">
    <property type="match status" value="1"/>
</dbReference>
<name>A0A9D1SIM8_9FIRM</name>
<dbReference type="EMBL" id="DVNE01000016">
    <property type="protein sequence ID" value="HIU61355.1"/>
    <property type="molecule type" value="Genomic_DNA"/>
</dbReference>
<dbReference type="GO" id="GO:0005945">
    <property type="term" value="C:6-phosphofructokinase complex"/>
    <property type="evidence" value="ECO:0007669"/>
    <property type="project" value="TreeGrafter"/>
</dbReference>
<comment type="caution">
    <text evidence="11">The sequence shown here is derived from an EMBL/GenBank/DDBJ whole genome shotgun (WGS) entry which is preliminary data.</text>
</comment>
<evidence type="ECO:0000256" key="2">
    <source>
        <dbReference type="ARBA" id="ARBA00004679"/>
    </source>
</evidence>
<dbReference type="GO" id="GO:0061621">
    <property type="term" value="P:canonical glycolysis"/>
    <property type="evidence" value="ECO:0007669"/>
    <property type="project" value="TreeGrafter"/>
</dbReference>
<dbReference type="PIRSF" id="PIRSF000532">
    <property type="entry name" value="ATP_PFK_prok"/>
    <property type="match status" value="1"/>
</dbReference>
<comment type="pathway">
    <text evidence="2">Carbohydrate degradation; glycolysis; D-glyceraldehyde 3-phosphate and glycerone phosphate from D-glucose: step 3/4.</text>
</comment>
<keyword evidence="7" id="KW-0460">Magnesium</keyword>
<dbReference type="NCBIfam" id="NF002872">
    <property type="entry name" value="PRK03202.1"/>
    <property type="match status" value="1"/>
</dbReference>
<keyword evidence="5" id="KW-0479">Metal-binding</keyword>
<feature type="domain" description="Phosphofructokinase" evidence="10">
    <location>
        <begin position="4"/>
        <end position="303"/>
    </location>
</feature>
<dbReference type="GO" id="GO:0006002">
    <property type="term" value="P:fructose 6-phosphate metabolic process"/>
    <property type="evidence" value="ECO:0007669"/>
    <property type="project" value="InterPro"/>
</dbReference>
<dbReference type="PANTHER" id="PTHR13697:SF52">
    <property type="entry name" value="ATP-DEPENDENT 6-PHOSPHOFRUCTOKINASE 3"/>
    <property type="match status" value="1"/>
</dbReference>
<organism evidence="11 12">
    <name type="scientific">Candidatus Coproplasma excrementigallinarum</name>
    <dbReference type="NCBI Taxonomy" id="2840747"/>
    <lineage>
        <taxon>Bacteria</taxon>
        <taxon>Bacillati</taxon>
        <taxon>Bacillota</taxon>
        <taxon>Clostridia</taxon>
        <taxon>Eubacteriales</taxon>
        <taxon>Candidatus Coproplasma</taxon>
    </lineage>
</organism>
<dbReference type="GO" id="GO:0005524">
    <property type="term" value="F:ATP binding"/>
    <property type="evidence" value="ECO:0007669"/>
    <property type="project" value="InterPro"/>
</dbReference>
<dbReference type="AlphaFoldDB" id="A0A9D1SIM8"/>
<dbReference type="GO" id="GO:0070095">
    <property type="term" value="F:fructose-6-phosphate binding"/>
    <property type="evidence" value="ECO:0007669"/>
    <property type="project" value="TreeGrafter"/>
</dbReference>
<dbReference type="PANTHER" id="PTHR13697">
    <property type="entry name" value="PHOSPHOFRUCTOKINASE"/>
    <property type="match status" value="1"/>
</dbReference>
<evidence type="ECO:0000313" key="12">
    <source>
        <dbReference type="Proteomes" id="UP000824110"/>
    </source>
</evidence>
<comment type="cofactor">
    <cofactor evidence="1">
        <name>Mg(2+)</name>
        <dbReference type="ChEBI" id="CHEBI:18420"/>
    </cofactor>
</comment>
<dbReference type="GO" id="GO:0003872">
    <property type="term" value="F:6-phosphofructokinase activity"/>
    <property type="evidence" value="ECO:0007669"/>
    <property type="project" value="UniProtKB-EC"/>
</dbReference>
<evidence type="ECO:0000256" key="7">
    <source>
        <dbReference type="ARBA" id="ARBA00022842"/>
    </source>
</evidence>
<proteinExistence type="inferred from homology"/>
<sequence>MRMRIGILTSGGDCPGLNAVMRGFCKYCFNKMKDVEIYGFLEGYAGLIEKNYRQLFPADVENILDLGGTILGTSRQPYKLMTVKEGEGPTKLQQMVENYKKLKLDLLVTLGGAGTHKTASLLSVEGCNVIGLPKTIDNDIYGTDITFGFHTAVDIAAGALKRIRTTADSHSRVFFVEVMGNKVGWLTLYSGIAAGADIILLPEIPYDEDKLAEYVAAKKNGGARSIVVAVAEGVMSKLEASMTKRERKEYLAAFGGATAAERLSTVISQKTGMQCRATVLGHIQRGGEPCAYDKFISTEIGAYGAHLAEIGKYGVTVCVRNNKLGYNMLVDIAGRTKRVPADGQLVLLAKDMGIYFGE</sequence>
<dbReference type="Gene3D" id="3.40.50.460">
    <property type="entry name" value="Phosphofructokinase domain"/>
    <property type="match status" value="1"/>
</dbReference>
<keyword evidence="3" id="KW-0963">Cytoplasm</keyword>
<evidence type="ECO:0000256" key="9">
    <source>
        <dbReference type="ARBA" id="ARBA00038478"/>
    </source>
</evidence>
<reference evidence="11" key="1">
    <citation type="submission" date="2020-10" db="EMBL/GenBank/DDBJ databases">
        <authorList>
            <person name="Gilroy R."/>
        </authorList>
    </citation>
    <scope>NUCLEOTIDE SEQUENCE</scope>
    <source>
        <strain evidence="11">CHK195-12923</strain>
    </source>
</reference>
<evidence type="ECO:0000256" key="6">
    <source>
        <dbReference type="ARBA" id="ARBA00022777"/>
    </source>
</evidence>
<reference evidence="11" key="2">
    <citation type="journal article" date="2021" name="PeerJ">
        <title>Extensive microbial diversity within the chicken gut microbiome revealed by metagenomics and culture.</title>
        <authorList>
            <person name="Gilroy R."/>
            <person name="Ravi A."/>
            <person name="Getino M."/>
            <person name="Pursley I."/>
            <person name="Horton D.L."/>
            <person name="Alikhan N.F."/>
            <person name="Baker D."/>
            <person name="Gharbi K."/>
            <person name="Hall N."/>
            <person name="Watson M."/>
            <person name="Adriaenssens E.M."/>
            <person name="Foster-Nyarko E."/>
            <person name="Jarju S."/>
            <person name="Secka A."/>
            <person name="Antonio M."/>
            <person name="Oren A."/>
            <person name="Chaudhuri R.R."/>
            <person name="La Ragione R."/>
            <person name="Hildebrand F."/>
            <person name="Pallen M.J."/>
        </authorList>
    </citation>
    <scope>NUCLEOTIDE SEQUENCE</scope>
    <source>
        <strain evidence="11">CHK195-12923</strain>
    </source>
</reference>
<evidence type="ECO:0000259" key="10">
    <source>
        <dbReference type="Pfam" id="PF00365"/>
    </source>
</evidence>
<dbReference type="InterPro" id="IPR000023">
    <property type="entry name" value="Phosphofructokinase_dom"/>
</dbReference>
<dbReference type="GO" id="GO:0042802">
    <property type="term" value="F:identical protein binding"/>
    <property type="evidence" value="ECO:0007669"/>
    <property type="project" value="TreeGrafter"/>
</dbReference>
<protein>
    <submittedName>
        <fullName evidence="11">ATP-dependent 6-phosphofructokinase</fullName>
        <ecNumber evidence="11">2.7.1.11</ecNumber>
    </submittedName>
</protein>
<dbReference type="InterPro" id="IPR022953">
    <property type="entry name" value="ATP_PFK"/>
</dbReference>
<keyword evidence="6" id="KW-0418">Kinase</keyword>
<dbReference type="GO" id="GO:0046872">
    <property type="term" value="F:metal ion binding"/>
    <property type="evidence" value="ECO:0007669"/>
    <property type="project" value="UniProtKB-KW"/>
</dbReference>
<dbReference type="Pfam" id="PF00365">
    <property type="entry name" value="PFK"/>
    <property type="match status" value="1"/>
</dbReference>
<evidence type="ECO:0000256" key="8">
    <source>
        <dbReference type="ARBA" id="ARBA00023152"/>
    </source>
</evidence>
<gene>
    <name evidence="11" type="ORF">IAB69_01725</name>
</gene>
<evidence type="ECO:0000313" key="11">
    <source>
        <dbReference type="EMBL" id="HIU61355.1"/>
    </source>
</evidence>
<dbReference type="GO" id="GO:0048029">
    <property type="term" value="F:monosaccharide binding"/>
    <property type="evidence" value="ECO:0007669"/>
    <property type="project" value="TreeGrafter"/>
</dbReference>
<evidence type="ECO:0000256" key="1">
    <source>
        <dbReference type="ARBA" id="ARBA00001946"/>
    </source>
</evidence>
<dbReference type="PRINTS" id="PR00476">
    <property type="entry name" value="PHFRCTKINASE"/>
</dbReference>
<dbReference type="InterPro" id="IPR012003">
    <property type="entry name" value="ATP_PFK_prok-type"/>
</dbReference>
<keyword evidence="4 11" id="KW-0808">Transferase</keyword>
<keyword evidence="8" id="KW-0324">Glycolysis</keyword>
<comment type="similarity">
    <text evidence="9">Belongs to the phosphofructokinase type A (PFKA) family.</text>
</comment>
<dbReference type="EC" id="2.7.1.11" evidence="11"/>
<dbReference type="GO" id="GO:0016208">
    <property type="term" value="F:AMP binding"/>
    <property type="evidence" value="ECO:0007669"/>
    <property type="project" value="TreeGrafter"/>
</dbReference>
<dbReference type="Proteomes" id="UP000824110">
    <property type="component" value="Unassembled WGS sequence"/>
</dbReference>
<evidence type="ECO:0000256" key="4">
    <source>
        <dbReference type="ARBA" id="ARBA00022679"/>
    </source>
</evidence>
<dbReference type="InterPro" id="IPR035966">
    <property type="entry name" value="PKF_sf"/>
</dbReference>
<dbReference type="SUPFAM" id="SSF53784">
    <property type="entry name" value="Phosphofructokinase"/>
    <property type="match status" value="1"/>
</dbReference>
<dbReference type="GO" id="GO:0030388">
    <property type="term" value="P:fructose 1,6-bisphosphate metabolic process"/>
    <property type="evidence" value="ECO:0007669"/>
    <property type="project" value="TreeGrafter"/>
</dbReference>
<accession>A0A9D1SIM8</accession>
<evidence type="ECO:0000256" key="5">
    <source>
        <dbReference type="ARBA" id="ARBA00022723"/>
    </source>
</evidence>
<evidence type="ECO:0000256" key="3">
    <source>
        <dbReference type="ARBA" id="ARBA00022490"/>
    </source>
</evidence>